<dbReference type="Proteomes" id="UP001566132">
    <property type="component" value="Unassembled WGS sequence"/>
</dbReference>
<keyword evidence="4 10" id="KW-0547">Nucleotide-binding</keyword>
<dbReference type="InterPro" id="IPR018027">
    <property type="entry name" value="Asn/Gln_amidotransferase"/>
</dbReference>
<dbReference type="GO" id="GO:0050567">
    <property type="term" value="F:glutaminyl-tRNA synthase (glutamine-hydrolyzing) activity"/>
    <property type="evidence" value="ECO:0007669"/>
    <property type="project" value="UniProtKB-UniRule"/>
</dbReference>
<dbReference type="SUPFAM" id="SSF89095">
    <property type="entry name" value="GatB/YqeY motif"/>
    <property type="match status" value="1"/>
</dbReference>
<comment type="function">
    <text evidence="7">Allows the formation of correctly charged Asn-tRNA(Asn) or Gln-tRNA(Gln) through the transamidation of misacylated Asp-tRNA(Asn) or Glu-tRNA(Gln) in organisms which lack either or both of asparaginyl-tRNA or glutaminyl-tRNA synthetases. The reaction takes place in the presence of glutamine and ATP through an activated phospho-Asp-tRNA(Asn) or phospho-Glu-tRNA(Gln).</text>
</comment>
<proteinExistence type="inferred from homology"/>
<dbReference type="InterPro" id="IPR023168">
    <property type="entry name" value="GatB_Yqey_C_2"/>
</dbReference>
<keyword evidence="13" id="KW-1185">Reference proteome</keyword>
<gene>
    <name evidence="12" type="ORF">ABEB36_001706</name>
</gene>
<evidence type="ECO:0000256" key="8">
    <source>
        <dbReference type="ARBA" id="ARBA00047380"/>
    </source>
</evidence>
<dbReference type="GO" id="GO:0005524">
    <property type="term" value="F:ATP binding"/>
    <property type="evidence" value="ECO:0007669"/>
    <property type="project" value="UniProtKB-KW"/>
</dbReference>
<dbReference type="Pfam" id="PF02637">
    <property type="entry name" value="GatB_Yqey"/>
    <property type="match status" value="1"/>
</dbReference>
<dbReference type="Pfam" id="PF02934">
    <property type="entry name" value="GatB_N"/>
    <property type="match status" value="1"/>
</dbReference>
<evidence type="ECO:0000256" key="10">
    <source>
        <dbReference type="HAMAP-Rule" id="MF_03147"/>
    </source>
</evidence>
<organism evidence="12 13">
    <name type="scientific">Hypothenemus hampei</name>
    <name type="common">Coffee berry borer</name>
    <dbReference type="NCBI Taxonomy" id="57062"/>
    <lineage>
        <taxon>Eukaryota</taxon>
        <taxon>Metazoa</taxon>
        <taxon>Ecdysozoa</taxon>
        <taxon>Arthropoda</taxon>
        <taxon>Hexapoda</taxon>
        <taxon>Insecta</taxon>
        <taxon>Pterygota</taxon>
        <taxon>Neoptera</taxon>
        <taxon>Endopterygota</taxon>
        <taxon>Coleoptera</taxon>
        <taxon>Polyphaga</taxon>
        <taxon>Cucujiformia</taxon>
        <taxon>Curculionidae</taxon>
        <taxon>Scolytinae</taxon>
        <taxon>Hypothenemus</taxon>
    </lineage>
</organism>
<dbReference type="InterPro" id="IPR004413">
    <property type="entry name" value="GatB"/>
</dbReference>
<keyword evidence="10" id="KW-0496">Mitochondrion</keyword>
<evidence type="ECO:0000256" key="9">
    <source>
        <dbReference type="ARBA" id="ARBA00047913"/>
    </source>
</evidence>
<comment type="similarity">
    <text evidence="1 10">Belongs to the GatB/GatE family. GatB subfamily.</text>
</comment>
<dbReference type="AlphaFoldDB" id="A0ABD1FFH7"/>
<dbReference type="NCBIfam" id="NF004014">
    <property type="entry name" value="PRK05477.1-4"/>
    <property type="match status" value="1"/>
</dbReference>
<dbReference type="SMART" id="SM00845">
    <property type="entry name" value="GatB_Yqey"/>
    <property type="match status" value="1"/>
</dbReference>
<evidence type="ECO:0000256" key="4">
    <source>
        <dbReference type="ARBA" id="ARBA00022741"/>
    </source>
</evidence>
<comment type="subunit">
    <text evidence="2">Heterotrimer of A, B and C subunits.</text>
</comment>
<keyword evidence="3 10" id="KW-0436">Ligase</keyword>
<reference evidence="12 13" key="1">
    <citation type="submission" date="2024-05" db="EMBL/GenBank/DDBJ databases">
        <title>Genetic variation in Jamaican populations of the coffee berry borer (Hypothenemus hampei).</title>
        <authorList>
            <person name="Errbii M."/>
            <person name="Myrie A."/>
        </authorList>
    </citation>
    <scope>NUCLEOTIDE SEQUENCE [LARGE SCALE GENOMIC DNA]</scope>
    <source>
        <strain evidence="12">JA-Hopewell-2020-01-JO</strain>
        <tissue evidence="12">Whole body</tissue>
    </source>
</reference>
<comment type="subcellular location">
    <subcellularLocation>
        <location evidence="10">Mitochondrion</location>
    </subcellularLocation>
</comment>
<comment type="catalytic activity">
    <reaction evidence="8">
        <text>L-aspartyl-tRNA(Asn) + L-glutamine + ATP + H2O = L-asparaginyl-tRNA(Asn) + L-glutamate + ADP + phosphate + 2 H(+)</text>
        <dbReference type="Rhea" id="RHEA:14513"/>
        <dbReference type="Rhea" id="RHEA-COMP:9674"/>
        <dbReference type="Rhea" id="RHEA-COMP:9677"/>
        <dbReference type="ChEBI" id="CHEBI:15377"/>
        <dbReference type="ChEBI" id="CHEBI:15378"/>
        <dbReference type="ChEBI" id="CHEBI:29985"/>
        <dbReference type="ChEBI" id="CHEBI:30616"/>
        <dbReference type="ChEBI" id="CHEBI:43474"/>
        <dbReference type="ChEBI" id="CHEBI:58359"/>
        <dbReference type="ChEBI" id="CHEBI:78515"/>
        <dbReference type="ChEBI" id="CHEBI:78516"/>
        <dbReference type="ChEBI" id="CHEBI:456216"/>
    </reaction>
</comment>
<dbReference type="InterPro" id="IPR006075">
    <property type="entry name" value="Asn/Gln-tRNA_Trfase_suB/E_cat"/>
</dbReference>
<protein>
    <recommendedName>
        <fullName evidence="10">Glutamyl-tRNA(Gln) amidotransferase subunit B, mitochondrial</fullName>
        <shortName evidence="10">Glu-AdT subunit B</shortName>
        <ecNumber evidence="10">6.3.5.-</ecNumber>
    </recommendedName>
</protein>
<evidence type="ECO:0000256" key="2">
    <source>
        <dbReference type="ARBA" id="ARBA00011123"/>
    </source>
</evidence>
<name>A0ABD1FFH7_HYPHA</name>
<dbReference type="SUPFAM" id="SSF55931">
    <property type="entry name" value="Glutamine synthetase/guanido kinase"/>
    <property type="match status" value="1"/>
</dbReference>
<evidence type="ECO:0000313" key="12">
    <source>
        <dbReference type="EMBL" id="KAL1518020.1"/>
    </source>
</evidence>
<dbReference type="InterPro" id="IPR003789">
    <property type="entry name" value="Asn/Gln_tRNA_amidoTrase-B-like"/>
</dbReference>
<evidence type="ECO:0000256" key="3">
    <source>
        <dbReference type="ARBA" id="ARBA00022598"/>
    </source>
</evidence>
<dbReference type="InterPro" id="IPR042114">
    <property type="entry name" value="GatB_C_1"/>
</dbReference>
<dbReference type="GO" id="GO:0005739">
    <property type="term" value="C:mitochondrion"/>
    <property type="evidence" value="ECO:0007669"/>
    <property type="project" value="UniProtKB-SubCell"/>
</dbReference>
<comment type="caution">
    <text evidence="12">The sequence shown here is derived from an EMBL/GenBank/DDBJ whole genome shotgun (WGS) entry which is preliminary data.</text>
</comment>
<dbReference type="InterPro" id="IPR014746">
    <property type="entry name" value="Gln_synth/guanido_kin_cat_dom"/>
</dbReference>
<dbReference type="GO" id="GO:0030956">
    <property type="term" value="C:glutamyl-tRNA(Gln) amidotransferase complex"/>
    <property type="evidence" value="ECO:0007669"/>
    <property type="project" value="UniProtKB-UniRule"/>
</dbReference>
<dbReference type="Gene3D" id="1.10.150.380">
    <property type="entry name" value="GatB domain, N-terminal subdomain"/>
    <property type="match status" value="1"/>
</dbReference>
<dbReference type="FunFam" id="1.10.10.410:FF:000001">
    <property type="entry name" value="Aspartyl/glutamyl-tRNA(Asn/Gln) amidotransferase subunit B"/>
    <property type="match status" value="1"/>
</dbReference>
<sequence length="521" mass="58953">MALSLKRLLLNDQKLLVKRYSQATKNNKKWKSVVGLEVHAQIASKSKLFSGAPTKFSNPVNTNVSLFDMATPGTLPVLNKRCVEAGVLTALALNCQVNPVSYFDRKHYFYADLPAGYQITQQRLPLAVNGALEFHVFTPEIHKKPYKTSARIKQLQLEQDSGKSLHDFDRSLVDLNRAGISLMELVFEPDLSDGEEAAALIKELIAIFQRIETCSCKMEEGALRVDANVSIHKENEPLGIRTEIKNIGSVRGVVGAVNYEIKRQIAIKESNGVVVNETRAWNFEKKITVPMRDKEILQDYRYMPEPNLPPLQVSMGPITGGQVYVDQIKENIPELPEKCRQRLQTDMGLSTEQSIIIVNDVDLMKLFENALYARSINPVKFANFLINDLYKALNERKLEIHQLHIEPKYFGEILELVSQGLITRNVASMVLNELLQGNIRSPLEIVEEKNWKQITDEKELEKICQAILQENPKGVTQYLNGKVKVFKAFLGGVANKTDNRADMKKVETILKKILSELRNKK</sequence>
<dbReference type="InterPro" id="IPR017959">
    <property type="entry name" value="Asn/Gln-tRNA_amidoTrfase_suB/E"/>
</dbReference>
<evidence type="ECO:0000259" key="11">
    <source>
        <dbReference type="SMART" id="SM00845"/>
    </source>
</evidence>
<evidence type="ECO:0000256" key="6">
    <source>
        <dbReference type="ARBA" id="ARBA00022917"/>
    </source>
</evidence>
<comment type="function">
    <text evidence="10">Allows the formation of correctly charged Gln-tRNA(Gln) through the transamidation of misacylated Glu-tRNA(Gln) in the mitochondria. The reaction takes place in the presence of glutamine and ATP through an activated gamma-phospho-Glu-tRNA(Gln).</text>
</comment>
<dbReference type="HAMAP" id="MF_00121">
    <property type="entry name" value="GatB"/>
    <property type="match status" value="1"/>
</dbReference>
<accession>A0ABD1FFH7</accession>
<evidence type="ECO:0000256" key="1">
    <source>
        <dbReference type="ARBA" id="ARBA00005306"/>
    </source>
</evidence>
<feature type="domain" description="Asn/Gln amidotransferase" evidence="11">
    <location>
        <begin position="365"/>
        <end position="514"/>
    </location>
</feature>
<evidence type="ECO:0000256" key="7">
    <source>
        <dbReference type="ARBA" id="ARBA00024799"/>
    </source>
</evidence>
<evidence type="ECO:0000256" key="5">
    <source>
        <dbReference type="ARBA" id="ARBA00022840"/>
    </source>
</evidence>
<dbReference type="NCBIfam" id="TIGR00133">
    <property type="entry name" value="gatB"/>
    <property type="match status" value="1"/>
</dbReference>
<dbReference type="GO" id="GO:0032543">
    <property type="term" value="P:mitochondrial translation"/>
    <property type="evidence" value="ECO:0007669"/>
    <property type="project" value="UniProtKB-UniRule"/>
</dbReference>
<keyword evidence="5 10" id="KW-0067">ATP-binding</keyword>
<comment type="catalytic activity">
    <reaction evidence="9 10">
        <text>L-glutamyl-tRNA(Gln) + L-glutamine + ATP + H2O = L-glutaminyl-tRNA(Gln) + L-glutamate + ADP + phosphate + H(+)</text>
        <dbReference type="Rhea" id="RHEA:17521"/>
        <dbReference type="Rhea" id="RHEA-COMP:9681"/>
        <dbReference type="Rhea" id="RHEA-COMP:9684"/>
        <dbReference type="ChEBI" id="CHEBI:15377"/>
        <dbReference type="ChEBI" id="CHEBI:15378"/>
        <dbReference type="ChEBI" id="CHEBI:29985"/>
        <dbReference type="ChEBI" id="CHEBI:30616"/>
        <dbReference type="ChEBI" id="CHEBI:43474"/>
        <dbReference type="ChEBI" id="CHEBI:58359"/>
        <dbReference type="ChEBI" id="CHEBI:78520"/>
        <dbReference type="ChEBI" id="CHEBI:78521"/>
        <dbReference type="ChEBI" id="CHEBI:456216"/>
    </reaction>
</comment>
<comment type="subunit">
    <text evidence="10">Subunit of the heterotrimeric GatCAB amidotransferase (AdT) complex, composed of A, B and C subunits.</text>
</comment>
<dbReference type="PANTHER" id="PTHR11659:SF0">
    <property type="entry name" value="GLUTAMYL-TRNA(GLN) AMIDOTRANSFERASE SUBUNIT B, MITOCHONDRIAL"/>
    <property type="match status" value="1"/>
</dbReference>
<dbReference type="EC" id="6.3.5.-" evidence="10"/>
<keyword evidence="6 10" id="KW-0648">Protein biosynthesis</keyword>
<dbReference type="GO" id="GO:0070681">
    <property type="term" value="P:glutaminyl-tRNAGln biosynthesis via transamidation"/>
    <property type="evidence" value="ECO:0007669"/>
    <property type="project" value="UniProtKB-UniRule"/>
</dbReference>
<dbReference type="NCBIfam" id="NF004012">
    <property type="entry name" value="PRK05477.1-2"/>
    <property type="match status" value="1"/>
</dbReference>
<dbReference type="PANTHER" id="PTHR11659">
    <property type="entry name" value="GLUTAMYL-TRNA GLN AMIDOTRANSFERASE SUBUNIT B MITOCHONDRIAL AND PROKARYOTIC PET112-RELATED"/>
    <property type="match status" value="1"/>
</dbReference>
<dbReference type="Gene3D" id="1.10.10.410">
    <property type="match status" value="1"/>
</dbReference>
<dbReference type="EMBL" id="JBDJPC010000001">
    <property type="protein sequence ID" value="KAL1518020.1"/>
    <property type="molecule type" value="Genomic_DNA"/>
</dbReference>
<evidence type="ECO:0000313" key="13">
    <source>
        <dbReference type="Proteomes" id="UP001566132"/>
    </source>
</evidence>